<dbReference type="EMBL" id="AP014924">
    <property type="protein sequence ID" value="BAS28288.1"/>
    <property type="molecule type" value="Genomic_DNA"/>
</dbReference>
<sequence>MHVAGFGFLVYPGGNYGTSYRWDRPNVPTELDTDRFLELVDRLGATPKISVNLNAEPELADRWIRYVNGEKGAGVRYWELGDELYFSLSGSEFVEKARRFVPAMKAADPSIKIIANVSVDRADFTRTVVREAGDLIDVYSFHFFPLPPSKAVSSSSPYEREKPEAFSRDLLASTPRLREQLATLKGWVRELAPRREVKYHVGSFTPVWWGPEGWTVNALPDALWVADVLGTLAELQVEAAAYWALLNPYPPGQGDFGLFSPARGPAVRRDQRLPPRSGRRRRPHHPLGLPHLQRRRRVVPGGPGPGARLRPDRAPLGVLGDPLQRGGLQRRGALARGGRSPAGRAGERAAPAGGPHLAAGAGGSPVRADPDDPEAPDVGRSGRNIDLDPQGVLPLGGGGVPPLAEAGSRR</sequence>
<name>A0A0K2SMD1_LIMPI</name>
<dbReference type="Proteomes" id="UP000065807">
    <property type="component" value="Chromosome"/>
</dbReference>
<gene>
    <name evidence="3" type="ORF">LIP_2447</name>
</gene>
<reference evidence="4" key="1">
    <citation type="submission" date="2015-07" db="EMBL/GenBank/DDBJ databases">
        <title>Complete genome sequence and phylogenetic analysis of Limnochorda pilosa.</title>
        <authorList>
            <person name="Watanabe M."/>
            <person name="Kojima H."/>
            <person name="Fukui M."/>
        </authorList>
    </citation>
    <scope>NUCLEOTIDE SEQUENCE [LARGE SCALE GENOMIC DNA]</scope>
    <source>
        <strain evidence="4">HC45</strain>
    </source>
</reference>
<dbReference type="KEGG" id="lpil:LIP_2447"/>
<keyword evidence="4" id="KW-1185">Reference proteome</keyword>
<comment type="pathway">
    <text evidence="1">Glycan metabolism.</text>
</comment>
<evidence type="ECO:0000313" key="4">
    <source>
        <dbReference type="Proteomes" id="UP000065807"/>
    </source>
</evidence>
<evidence type="ECO:0000313" key="3">
    <source>
        <dbReference type="EMBL" id="BAS28288.1"/>
    </source>
</evidence>
<dbReference type="STRING" id="1555112.LIP_2447"/>
<protein>
    <submittedName>
        <fullName evidence="3">Uncharacterized protein</fullName>
    </submittedName>
</protein>
<dbReference type="AlphaFoldDB" id="A0A0K2SMD1"/>
<reference evidence="4" key="2">
    <citation type="journal article" date="2016" name="Int. J. Syst. Evol. Microbiol.">
        <title>Complete genome sequence and cell structure of Limnochorda pilosa, a Gram-negative spore-former within the phylum Firmicutes.</title>
        <authorList>
            <person name="Watanabe M."/>
            <person name="Kojima H."/>
            <person name="Fukui M."/>
        </authorList>
    </citation>
    <scope>NUCLEOTIDE SEQUENCE [LARGE SCALE GENOMIC DNA]</scope>
    <source>
        <strain evidence="4">HC45</strain>
    </source>
</reference>
<evidence type="ECO:0000256" key="1">
    <source>
        <dbReference type="ARBA" id="ARBA00004881"/>
    </source>
</evidence>
<proteinExistence type="predicted"/>
<dbReference type="PANTHER" id="PTHR43576">
    <property type="entry name" value="ALPHA-L-ARABINOFURANOSIDASE C-RELATED"/>
    <property type="match status" value="1"/>
</dbReference>
<dbReference type="SUPFAM" id="SSF51445">
    <property type="entry name" value="(Trans)glycosidases"/>
    <property type="match status" value="1"/>
</dbReference>
<feature type="region of interest" description="Disordered" evidence="2">
    <location>
        <begin position="261"/>
        <end position="410"/>
    </location>
</feature>
<dbReference type="Gene3D" id="3.20.20.80">
    <property type="entry name" value="Glycosidases"/>
    <property type="match status" value="1"/>
</dbReference>
<dbReference type="GO" id="GO:0000272">
    <property type="term" value="P:polysaccharide catabolic process"/>
    <property type="evidence" value="ECO:0007669"/>
    <property type="project" value="TreeGrafter"/>
</dbReference>
<feature type="compositionally biased region" description="Low complexity" evidence="2">
    <location>
        <begin position="314"/>
        <end position="359"/>
    </location>
</feature>
<accession>A0A0K2SMD1</accession>
<evidence type="ECO:0000256" key="2">
    <source>
        <dbReference type="SAM" id="MobiDB-lite"/>
    </source>
</evidence>
<dbReference type="InterPro" id="IPR017853">
    <property type="entry name" value="GH"/>
</dbReference>
<organism evidence="3 4">
    <name type="scientific">Limnochorda pilosa</name>
    <dbReference type="NCBI Taxonomy" id="1555112"/>
    <lineage>
        <taxon>Bacteria</taxon>
        <taxon>Bacillati</taxon>
        <taxon>Bacillota</taxon>
        <taxon>Limnochordia</taxon>
        <taxon>Limnochordales</taxon>
        <taxon>Limnochordaceae</taxon>
        <taxon>Limnochorda</taxon>
    </lineage>
</organism>